<dbReference type="EMBL" id="CAUYUJ010006351">
    <property type="protein sequence ID" value="CAK0817103.1"/>
    <property type="molecule type" value="Genomic_DNA"/>
</dbReference>
<organism evidence="1 3">
    <name type="scientific">Prorocentrum cordatum</name>
    <dbReference type="NCBI Taxonomy" id="2364126"/>
    <lineage>
        <taxon>Eukaryota</taxon>
        <taxon>Sar</taxon>
        <taxon>Alveolata</taxon>
        <taxon>Dinophyceae</taxon>
        <taxon>Prorocentrales</taxon>
        <taxon>Prorocentraceae</taxon>
        <taxon>Prorocentrum</taxon>
    </lineage>
</organism>
<protein>
    <submittedName>
        <fullName evidence="1">Uncharacterized protein</fullName>
    </submittedName>
</protein>
<accession>A0ABN9RCX9</accession>
<reference evidence="1" key="1">
    <citation type="submission" date="2023-10" db="EMBL/GenBank/DDBJ databases">
        <authorList>
            <person name="Chen Y."/>
            <person name="Shah S."/>
            <person name="Dougan E. K."/>
            <person name="Thang M."/>
            <person name="Chan C."/>
        </authorList>
    </citation>
    <scope>NUCLEOTIDE SEQUENCE [LARGE SCALE GENOMIC DNA]</scope>
</reference>
<gene>
    <name evidence="1" type="ORF">PCOR1329_LOCUS19625</name>
    <name evidence="2" type="ORF">PCOR1329_LOCUS19798</name>
</gene>
<sequence length="480" mass="51937">MLCTRPLKASIFILGSSQAVGVSVNGVGTVRMRSRDVEWLKGVSVDGDNECSVEDECIVGSGLGKCTVMVDPAKTIPLGSTDAGYHSEFLFNSTTVSQGESSQYPTPISDITIAGHSHMSHWNLCWKSSIDRNALREKSVEDYCYHVNGICFLWASPCSGGCSKLEDLTSYSSFCPRLRYATSEEFTSALPALNAGRDEFYKKCAASRLDPRWNHCDYGNNFGRVEDNSWNDLVLVCDSSATLGATSGQEQVQTTTSERVSAPAIAKSNQGQVRAKPTEAEFRTPLNGTDSGAEARAVAGGAGADGAAAAIGDPHLQNIHGERFDLMRPGKHVLIHIPRGGSVENTMFRVDAEASRLGDECTDMYFQEINITGQWVEARLAGGLRFEAQGGVDESPSWLQFGKVQVKVAHGRTRQGIQYLNFYVKHLGHVGFAVGGLLGEDDHGEAAMPSKECVHRMSLFSLPSAYFPSSLVSLPSREDI</sequence>
<dbReference type="Proteomes" id="UP001189429">
    <property type="component" value="Unassembled WGS sequence"/>
</dbReference>
<evidence type="ECO:0000313" key="2">
    <source>
        <dbReference type="EMBL" id="CAK0817103.1"/>
    </source>
</evidence>
<name>A0ABN9RCX9_9DINO</name>
<evidence type="ECO:0000313" key="1">
    <source>
        <dbReference type="EMBL" id="CAK0816842.1"/>
    </source>
</evidence>
<keyword evidence="3" id="KW-1185">Reference proteome</keyword>
<evidence type="ECO:0000313" key="3">
    <source>
        <dbReference type="Proteomes" id="UP001189429"/>
    </source>
</evidence>
<proteinExistence type="predicted"/>
<comment type="caution">
    <text evidence="1">The sequence shown here is derived from an EMBL/GenBank/DDBJ whole genome shotgun (WGS) entry which is preliminary data.</text>
</comment>
<dbReference type="EMBL" id="CAUYUJ010006287">
    <property type="protein sequence ID" value="CAK0816842.1"/>
    <property type="molecule type" value="Genomic_DNA"/>
</dbReference>